<evidence type="ECO:0000313" key="7">
    <source>
        <dbReference type="EMBL" id="KAK4017049.1"/>
    </source>
</evidence>
<evidence type="ECO:0000256" key="4">
    <source>
        <dbReference type="ARBA" id="ARBA00023157"/>
    </source>
</evidence>
<protein>
    <recommendedName>
        <fullName evidence="6">Kazal-like domain-containing protein</fullName>
    </recommendedName>
</protein>
<evidence type="ECO:0000256" key="2">
    <source>
        <dbReference type="ARBA" id="ARBA00022525"/>
    </source>
</evidence>
<dbReference type="InterPro" id="IPR002350">
    <property type="entry name" value="Kazal_dom"/>
</dbReference>
<evidence type="ECO:0000256" key="5">
    <source>
        <dbReference type="SAM" id="SignalP"/>
    </source>
</evidence>
<gene>
    <name evidence="7" type="ORF">OUZ56_032004</name>
</gene>
<dbReference type="Proteomes" id="UP001234178">
    <property type="component" value="Unassembled WGS sequence"/>
</dbReference>
<evidence type="ECO:0000256" key="3">
    <source>
        <dbReference type="ARBA" id="ARBA00022690"/>
    </source>
</evidence>
<dbReference type="SMART" id="SM00280">
    <property type="entry name" value="KAZAL"/>
    <property type="match status" value="1"/>
</dbReference>
<dbReference type="InterPro" id="IPR036058">
    <property type="entry name" value="Kazal_dom_sf"/>
</dbReference>
<evidence type="ECO:0000259" key="6">
    <source>
        <dbReference type="PROSITE" id="PS51465"/>
    </source>
</evidence>
<sequence>MKHLSTAVFLIILISFMLLSNQSGVQGMPQDQDSSCNCKKNYQPVCGTDGKTYSNECVLGVQTKGLCGNAKSSVTKAHDGECKTAAEA</sequence>
<dbReference type="PANTHER" id="PTHR21312">
    <property type="entry name" value="SERINE PROTEASE INHIBITOR"/>
    <property type="match status" value="1"/>
</dbReference>
<dbReference type="Gene3D" id="3.30.60.30">
    <property type="match status" value="1"/>
</dbReference>
<feature type="chain" id="PRO_5045123898" description="Kazal-like domain-containing protein" evidence="5">
    <location>
        <begin position="28"/>
        <end position="88"/>
    </location>
</feature>
<evidence type="ECO:0000256" key="1">
    <source>
        <dbReference type="ARBA" id="ARBA00004613"/>
    </source>
</evidence>
<keyword evidence="3" id="KW-0646">Protease inhibitor</keyword>
<feature type="signal peptide" evidence="5">
    <location>
        <begin position="1"/>
        <end position="27"/>
    </location>
</feature>
<dbReference type="PROSITE" id="PS51465">
    <property type="entry name" value="KAZAL_2"/>
    <property type="match status" value="1"/>
</dbReference>
<comment type="subcellular location">
    <subcellularLocation>
        <location evidence="1">Secreted</location>
    </subcellularLocation>
</comment>
<keyword evidence="5" id="KW-0732">Signal</keyword>
<keyword evidence="2" id="KW-0964">Secreted</keyword>
<comment type="caution">
    <text evidence="7">The sequence shown here is derived from an EMBL/GenBank/DDBJ whole genome shotgun (WGS) entry which is preliminary data.</text>
</comment>
<organism evidence="7 8">
    <name type="scientific">Daphnia magna</name>
    <dbReference type="NCBI Taxonomy" id="35525"/>
    <lineage>
        <taxon>Eukaryota</taxon>
        <taxon>Metazoa</taxon>
        <taxon>Ecdysozoa</taxon>
        <taxon>Arthropoda</taxon>
        <taxon>Crustacea</taxon>
        <taxon>Branchiopoda</taxon>
        <taxon>Diplostraca</taxon>
        <taxon>Cladocera</taxon>
        <taxon>Anomopoda</taxon>
        <taxon>Daphniidae</taxon>
        <taxon>Daphnia</taxon>
    </lineage>
</organism>
<dbReference type="PANTHER" id="PTHR21312:SF28">
    <property type="entry name" value="OVOINHIBITOR-RELATED"/>
    <property type="match status" value="1"/>
</dbReference>
<dbReference type="EMBL" id="JAOYFB010000005">
    <property type="protein sequence ID" value="KAK4017049.1"/>
    <property type="molecule type" value="Genomic_DNA"/>
</dbReference>
<keyword evidence="8" id="KW-1185">Reference proteome</keyword>
<accession>A0ABQ9ZWY8</accession>
<proteinExistence type="predicted"/>
<evidence type="ECO:0000313" key="8">
    <source>
        <dbReference type="Proteomes" id="UP001234178"/>
    </source>
</evidence>
<keyword evidence="4" id="KW-1015">Disulfide bond</keyword>
<dbReference type="SUPFAM" id="SSF100895">
    <property type="entry name" value="Kazal-type serine protease inhibitors"/>
    <property type="match status" value="1"/>
</dbReference>
<reference evidence="7 8" key="1">
    <citation type="journal article" date="2023" name="Nucleic Acids Res.">
        <title>The hologenome of Daphnia magna reveals possible DNA methylation and microbiome-mediated evolution of the host genome.</title>
        <authorList>
            <person name="Chaturvedi A."/>
            <person name="Li X."/>
            <person name="Dhandapani V."/>
            <person name="Marshall H."/>
            <person name="Kissane S."/>
            <person name="Cuenca-Cambronero M."/>
            <person name="Asole G."/>
            <person name="Calvet F."/>
            <person name="Ruiz-Romero M."/>
            <person name="Marangio P."/>
            <person name="Guigo R."/>
            <person name="Rago D."/>
            <person name="Mirbahai L."/>
            <person name="Eastwood N."/>
            <person name="Colbourne J.K."/>
            <person name="Zhou J."/>
            <person name="Mallon E."/>
            <person name="Orsini L."/>
        </authorList>
    </citation>
    <scope>NUCLEOTIDE SEQUENCE [LARGE SCALE GENOMIC DNA]</scope>
    <source>
        <strain evidence="7">LRV0_1</strain>
    </source>
</reference>
<feature type="domain" description="Kazal-like" evidence="6">
    <location>
        <begin position="30"/>
        <end position="84"/>
    </location>
</feature>
<name>A0ABQ9ZWY8_9CRUS</name>
<dbReference type="Pfam" id="PF00050">
    <property type="entry name" value="Kazal_1"/>
    <property type="match status" value="1"/>
</dbReference>